<keyword evidence="2" id="KW-0472">Membrane</keyword>
<feature type="compositionally biased region" description="Low complexity" evidence="1">
    <location>
        <begin position="718"/>
        <end position="730"/>
    </location>
</feature>
<keyword evidence="2" id="KW-1133">Transmembrane helix</keyword>
<name>A0A4Q4TA44_9PEZI</name>
<evidence type="ECO:0000313" key="3">
    <source>
        <dbReference type="EMBL" id="RYP03475.1"/>
    </source>
</evidence>
<sequence length="865" mass="88883">MSASYEKQAEFDPPDNVGAIDIGLDNGTLRVKGTDIKTSWMHAPVQKKRGFWGVYGRSMLLVLATLLVAVCVFFVTIGVGSCTGDGMESPSLLENASSPGLAVSASLHGSRAPVPIDPVVTAVTPELAKRQAYGDEHSIVTISLPVFSTANTGYPPTVVQESITSSPAHTPTTESTQAIETTTAATASEESVSFGTISTPEGSVVSHMSLATILGTSMATYLSTSVATHVSVSTIPAATSSSALASGYPPTVVSETATSSQESVTFSTISTADSSVYQHQVSRELDSHRDFRDYFRSFRQWHDRPSSSQSFFGPFQLGTRGHCLSELDTGGPPVQTSYATPSLTSSSVMESTASTRAVGSTRSTTVTTTVSASSNCTTARGTRTRTFIYTTETRTTVNTTTVVVTQTPTRTSTIVSNDAVTASGYGSISTEVPGTTHEVTASQLPTITVSASVPYPHTPSPSTVTTSTVPVQPTLDLDDEGFASTVTVTITPTSLTPIVVTETTVATIESSCSPMASRETTTERAHGSTTTVFLPEISTHTVMASCNPSSTTTTETGTVTETVVHTVYPSELTGVTTTTVQGASSTGAIGGGSGGYSYSESAGFTVEGSMQSASTSTTAHILMSASTWTSTATHGSPSLISTVSKPAIPMVSISPNTTVTVTWIPFETEVETGTTQTVLYTPPVSPSFDSSIMVSTIWSTFVATASSGVGVESTGNPTATTTCTASTKTAPRSSGFTAAVTQSVPSNGTTTTSSSHHTTAITNTEVFTSVIDASEAVTEVTMTGVFGNVTFTVTGVTGGIVSATTSGHHSGGGAPNATATVIPVVSDGGDSVKPARLYWGDTNGGSSNACVVMLVAVVCAVMVFS</sequence>
<feature type="region of interest" description="Disordered" evidence="1">
    <location>
        <begin position="709"/>
        <end position="731"/>
    </location>
</feature>
<evidence type="ECO:0000256" key="2">
    <source>
        <dbReference type="SAM" id="Phobius"/>
    </source>
</evidence>
<evidence type="ECO:0000313" key="4">
    <source>
        <dbReference type="Proteomes" id="UP000293360"/>
    </source>
</evidence>
<reference evidence="3 4" key="1">
    <citation type="submission" date="2018-06" db="EMBL/GenBank/DDBJ databases">
        <title>Complete Genomes of Monosporascus.</title>
        <authorList>
            <person name="Robinson A.J."/>
            <person name="Natvig D.O."/>
        </authorList>
    </citation>
    <scope>NUCLEOTIDE SEQUENCE [LARGE SCALE GENOMIC DNA]</scope>
    <source>
        <strain evidence="3 4">CBS 110550</strain>
    </source>
</reference>
<evidence type="ECO:0000256" key="1">
    <source>
        <dbReference type="SAM" id="MobiDB-lite"/>
    </source>
</evidence>
<dbReference type="Proteomes" id="UP000293360">
    <property type="component" value="Unassembled WGS sequence"/>
</dbReference>
<organism evidence="3 4">
    <name type="scientific">Monosporascus ibericus</name>
    <dbReference type="NCBI Taxonomy" id="155417"/>
    <lineage>
        <taxon>Eukaryota</taxon>
        <taxon>Fungi</taxon>
        <taxon>Dikarya</taxon>
        <taxon>Ascomycota</taxon>
        <taxon>Pezizomycotina</taxon>
        <taxon>Sordariomycetes</taxon>
        <taxon>Xylariomycetidae</taxon>
        <taxon>Xylariales</taxon>
        <taxon>Xylariales incertae sedis</taxon>
        <taxon>Monosporascus</taxon>
    </lineage>
</organism>
<comment type="caution">
    <text evidence="3">The sequence shown here is derived from an EMBL/GenBank/DDBJ whole genome shotgun (WGS) entry which is preliminary data.</text>
</comment>
<keyword evidence="2" id="KW-0812">Transmembrane</keyword>
<dbReference type="EMBL" id="QJNU01000256">
    <property type="protein sequence ID" value="RYP03475.1"/>
    <property type="molecule type" value="Genomic_DNA"/>
</dbReference>
<proteinExistence type="predicted"/>
<dbReference type="OrthoDB" id="4776866at2759"/>
<dbReference type="STRING" id="155417.A0A4Q4TA44"/>
<feature type="transmembrane region" description="Helical" evidence="2">
    <location>
        <begin position="58"/>
        <end position="80"/>
    </location>
</feature>
<protein>
    <submittedName>
        <fullName evidence="3">Uncharacterized protein</fullName>
    </submittedName>
</protein>
<keyword evidence="4" id="KW-1185">Reference proteome</keyword>
<accession>A0A4Q4TA44</accession>
<dbReference type="AlphaFoldDB" id="A0A4Q4TA44"/>
<gene>
    <name evidence="3" type="ORF">DL764_005116</name>
</gene>